<dbReference type="GeneID" id="29743888"/>
<reference evidence="3" key="1">
    <citation type="submission" date="2010-10" db="EMBL/GenBank/DDBJ databases">
        <title>The complete genome of Rothia dentocariosa ATCC 17931.</title>
        <authorList>
            <person name="Muzny D."/>
            <person name="Qin X."/>
            <person name="Buhay C."/>
            <person name="Dugan-Rocha S."/>
            <person name="Ding Y."/>
            <person name="Chen G."/>
            <person name="Hawes A."/>
            <person name="Holder M."/>
            <person name="Jhangiani S."/>
            <person name="Johnson A."/>
            <person name="Khan Z."/>
            <person name="Li Z."/>
            <person name="Liu W."/>
            <person name="Liu X."/>
            <person name="Perez L."/>
            <person name="Shen H."/>
            <person name="Wang Q."/>
            <person name="Watt J."/>
            <person name="Xi L."/>
            <person name="Xin Y."/>
            <person name="Zhou J."/>
            <person name="Deng J."/>
            <person name="Jiang H."/>
            <person name="Liu Y."/>
            <person name="Qu J."/>
            <person name="Song X.-Z."/>
            <person name="Zhang L."/>
            <person name="Villasana D."/>
            <person name="Johnson A."/>
            <person name="Liu J."/>
            <person name="Liyanage D."/>
            <person name="Lorensuhewa L."/>
            <person name="Robinson T."/>
            <person name="Song A."/>
            <person name="Song B.-B."/>
            <person name="Dinh H."/>
            <person name="Thornton R."/>
            <person name="Coyle M."/>
            <person name="Francisco L."/>
            <person name="Jackson L."/>
            <person name="Javaid M."/>
            <person name="Korchina V."/>
            <person name="Kovar C."/>
            <person name="Mata R."/>
            <person name="Mathew T."/>
            <person name="Ngo R."/>
            <person name="Nguyen L."/>
            <person name="Nguyen N."/>
            <person name="Okwuonu G."/>
            <person name="Ongeri F."/>
            <person name="Pham C."/>
            <person name="Simmons D."/>
            <person name="Wilczek-Boney K."/>
            <person name="Hale W."/>
            <person name="Jakkamsetti A."/>
            <person name="Pham P."/>
            <person name="Ruth R."/>
            <person name="San Lucas F."/>
            <person name="Warren J."/>
            <person name="Zhang J."/>
            <person name="Zhao Z."/>
            <person name="Zhou C."/>
            <person name="Zhu D."/>
            <person name="Lee S."/>
            <person name="Bess C."/>
            <person name="Blankenburg K."/>
            <person name="Forbes L."/>
            <person name="Fu Q."/>
            <person name="Gubbala S."/>
            <person name="Hirani K."/>
            <person name="Jayaseelan J.C."/>
            <person name="Lara F."/>
            <person name="Munidasa M."/>
            <person name="Palculict T."/>
            <person name="Patil S."/>
            <person name="Pu L.-L."/>
            <person name="Saada N."/>
            <person name="Tang L."/>
            <person name="Weissenberger G."/>
            <person name="Zhu Y."/>
            <person name="Hemphill L."/>
            <person name="Shang Y."/>
            <person name="Youmans B."/>
            <person name="Ayvaz T."/>
            <person name="Ross M."/>
            <person name="Santibanez J."/>
            <person name="Aqrawi P."/>
            <person name="Gross S."/>
            <person name="Joshi V."/>
            <person name="Fowler G."/>
            <person name="Nazareth L."/>
            <person name="Reid J."/>
            <person name="Worley K."/>
            <person name="Petrosino J."/>
            <person name="Highlander S."/>
            <person name="Gibbs R."/>
        </authorList>
    </citation>
    <scope>NUCLEOTIDE SEQUENCE [LARGE SCALE GENOMIC DNA]</scope>
    <source>
        <strain evidence="3">ATCC 17931 / CDC X599 / XDIA</strain>
    </source>
</reference>
<name>E3H504_ROTDC</name>
<dbReference type="RefSeq" id="WP_013397509.1">
    <property type="nucleotide sequence ID" value="NC_014643.1"/>
</dbReference>
<proteinExistence type="predicted"/>
<dbReference type="SUPFAM" id="SSF53335">
    <property type="entry name" value="S-adenosyl-L-methionine-dependent methyltransferases"/>
    <property type="match status" value="1"/>
</dbReference>
<keyword evidence="2" id="KW-0489">Methyltransferase</keyword>
<accession>E3H504</accession>
<keyword evidence="2" id="KW-0808">Transferase</keyword>
<dbReference type="KEGG" id="rdn:HMPREF0733_10165"/>
<evidence type="ECO:0000259" key="1">
    <source>
        <dbReference type="Pfam" id="PF08241"/>
    </source>
</evidence>
<dbReference type="EMBL" id="CP002280">
    <property type="protein sequence ID" value="ADP39623.1"/>
    <property type="molecule type" value="Genomic_DNA"/>
</dbReference>
<dbReference type="Proteomes" id="UP000000387">
    <property type="component" value="Chromosome"/>
</dbReference>
<dbReference type="AlphaFoldDB" id="E3H504"/>
<dbReference type="GO" id="GO:0032259">
    <property type="term" value="P:methylation"/>
    <property type="evidence" value="ECO:0007669"/>
    <property type="project" value="UniProtKB-KW"/>
</dbReference>
<evidence type="ECO:0000313" key="3">
    <source>
        <dbReference type="Proteomes" id="UP000000387"/>
    </source>
</evidence>
<dbReference type="InterPro" id="IPR029063">
    <property type="entry name" value="SAM-dependent_MTases_sf"/>
</dbReference>
<evidence type="ECO:0000313" key="2">
    <source>
        <dbReference type="EMBL" id="ADP39623.1"/>
    </source>
</evidence>
<dbReference type="Gene3D" id="3.40.50.150">
    <property type="entry name" value="Vaccinia Virus protein VP39"/>
    <property type="match status" value="1"/>
</dbReference>
<dbReference type="CDD" id="cd02440">
    <property type="entry name" value="AdoMet_MTases"/>
    <property type="match status" value="1"/>
</dbReference>
<organism evidence="2 3">
    <name type="scientific">Rothia dentocariosa (strain ATCC 17931 / CDC X599 / XDIA)</name>
    <dbReference type="NCBI Taxonomy" id="762948"/>
    <lineage>
        <taxon>Bacteria</taxon>
        <taxon>Bacillati</taxon>
        <taxon>Actinomycetota</taxon>
        <taxon>Actinomycetes</taxon>
        <taxon>Micrococcales</taxon>
        <taxon>Micrococcaceae</taxon>
        <taxon>Rothia</taxon>
    </lineage>
</organism>
<protein>
    <submittedName>
        <fullName evidence="2">Methyltransferase domain protein</fullName>
    </submittedName>
</protein>
<gene>
    <name evidence="2" type="ordered locus">HMPREF0733_10165</name>
</gene>
<dbReference type="eggNOG" id="COG2226">
    <property type="taxonomic scope" value="Bacteria"/>
</dbReference>
<dbReference type="HOGENOM" id="CLU_081534_3_0_11"/>
<dbReference type="InterPro" id="IPR013216">
    <property type="entry name" value="Methyltransf_11"/>
</dbReference>
<feature type="domain" description="Methyltransferase type 11" evidence="1">
    <location>
        <begin position="58"/>
        <end position="156"/>
    </location>
</feature>
<sequence length="231" mass="25267">MSSTRQNPAEQAKALASQLKCPMGDTGQELAHSLNLGNLPMIVSALNALGIEEDDRILEAGPGNGGLLNYVLSLAENLHYDGVEISPLMYEQARAANNVFIAEGLAEYALYDGVNLPYEDGIFTKVLSVNTVYFWEEPAWLLAEMCRVLTAGGRVCLSFCEKDFMKTLPFTKYGFALYDAADIVALTQELPLHTVAVQHLHDMAVAGGSARLVRRDYVNLVFKKETISSTT</sequence>
<dbReference type="GO" id="GO:0008757">
    <property type="term" value="F:S-adenosylmethionine-dependent methyltransferase activity"/>
    <property type="evidence" value="ECO:0007669"/>
    <property type="project" value="InterPro"/>
</dbReference>
<dbReference type="Pfam" id="PF08241">
    <property type="entry name" value="Methyltransf_11"/>
    <property type="match status" value="1"/>
</dbReference>